<dbReference type="InterPro" id="IPR015947">
    <property type="entry name" value="PUA-like_sf"/>
</dbReference>
<dbReference type="NCBIfam" id="TIGR00046">
    <property type="entry name" value="RsmE family RNA methyltransferase"/>
    <property type="match status" value="1"/>
</dbReference>
<evidence type="ECO:0000256" key="3">
    <source>
        <dbReference type="ARBA" id="ARBA00012328"/>
    </source>
</evidence>
<protein>
    <recommendedName>
        <fullName evidence="4 12">Ribosomal RNA small subunit methyltransferase E</fullName>
        <ecNumber evidence="3 12">2.1.1.193</ecNumber>
    </recommendedName>
</protein>
<dbReference type="GO" id="GO:0005737">
    <property type="term" value="C:cytoplasm"/>
    <property type="evidence" value="ECO:0007669"/>
    <property type="project" value="UniProtKB-SubCell"/>
</dbReference>
<comment type="similarity">
    <text evidence="2 12">Belongs to the RNA methyltransferase RsmE family.</text>
</comment>
<keyword evidence="8 12" id="KW-0808">Transferase</keyword>
<evidence type="ECO:0000256" key="12">
    <source>
        <dbReference type="PIRNR" id="PIRNR015601"/>
    </source>
</evidence>
<dbReference type="InterPro" id="IPR046887">
    <property type="entry name" value="RsmE_PUA-like"/>
</dbReference>
<dbReference type="InterPro" id="IPR046886">
    <property type="entry name" value="RsmE_MTase_dom"/>
</dbReference>
<dbReference type="Pfam" id="PF04452">
    <property type="entry name" value="Methyltrans_RNA"/>
    <property type="match status" value="1"/>
</dbReference>
<dbReference type="SUPFAM" id="SSF75217">
    <property type="entry name" value="alpha/beta knot"/>
    <property type="match status" value="1"/>
</dbReference>
<dbReference type="AlphaFoldDB" id="A0A948X0Z1"/>
<evidence type="ECO:0000256" key="9">
    <source>
        <dbReference type="ARBA" id="ARBA00022691"/>
    </source>
</evidence>
<dbReference type="GO" id="GO:0070042">
    <property type="term" value="F:rRNA (uridine-N3-)-methyltransferase activity"/>
    <property type="evidence" value="ECO:0007669"/>
    <property type="project" value="TreeGrafter"/>
</dbReference>
<organism evidence="15 16">
    <name type="scientific">Candidatus Paralactobacillus gallistercoris</name>
    <dbReference type="NCBI Taxonomy" id="2838724"/>
    <lineage>
        <taxon>Bacteria</taxon>
        <taxon>Bacillati</taxon>
        <taxon>Bacillota</taxon>
        <taxon>Bacilli</taxon>
        <taxon>Lactobacillales</taxon>
        <taxon>Lactobacillaceae</taxon>
        <taxon>Lactobacillus</taxon>
    </lineage>
</organism>
<reference evidence="15" key="1">
    <citation type="journal article" date="2021" name="PeerJ">
        <title>Extensive microbial diversity within the chicken gut microbiome revealed by metagenomics and culture.</title>
        <authorList>
            <person name="Gilroy R."/>
            <person name="Ravi A."/>
            <person name="Getino M."/>
            <person name="Pursley I."/>
            <person name="Horton D.L."/>
            <person name="Alikhan N.F."/>
            <person name="Baker D."/>
            <person name="Gharbi K."/>
            <person name="Hall N."/>
            <person name="Watson M."/>
            <person name="Adriaenssens E.M."/>
            <person name="Foster-Nyarko E."/>
            <person name="Jarju S."/>
            <person name="Secka A."/>
            <person name="Antonio M."/>
            <person name="Oren A."/>
            <person name="Chaudhuri R.R."/>
            <person name="La Ragione R."/>
            <person name="Hildebrand F."/>
            <person name="Pallen M.J."/>
        </authorList>
    </citation>
    <scope>NUCLEOTIDE SEQUENCE</scope>
    <source>
        <strain evidence="15">F6-6636</strain>
    </source>
</reference>
<evidence type="ECO:0000313" key="15">
    <source>
        <dbReference type="EMBL" id="MBU3852032.1"/>
    </source>
</evidence>
<keyword evidence="6 12" id="KW-0698">rRNA processing</keyword>
<reference evidence="15" key="2">
    <citation type="submission" date="2021-04" db="EMBL/GenBank/DDBJ databases">
        <authorList>
            <person name="Gilroy R."/>
        </authorList>
    </citation>
    <scope>NUCLEOTIDE SEQUENCE</scope>
    <source>
        <strain evidence="15">F6-6636</strain>
    </source>
</reference>
<evidence type="ECO:0000256" key="7">
    <source>
        <dbReference type="ARBA" id="ARBA00022603"/>
    </source>
</evidence>
<dbReference type="PIRSF" id="PIRSF015601">
    <property type="entry name" value="MTase_slr0722"/>
    <property type="match status" value="1"/>
</dbReference>
<dbReference type="EC" id="2.1.1.193" evidence="3 12"/>
<evidence type="ECO:0000259" key="14">
    <source>
        <dbReference type="Pfam" id="PF20260"/>
    </source>
</evidence>
<comment type="subcellular location">
    <subcellularLocation>
        <location evidence="1 12">Cytoplasm</location>
    </subcellularLocation>
</comment>
<feature type="domain" description="Ribosomal RNA small subunit methyltransferase E methyltransferase" evidence="13">
    <location>
        <begin position="75"/>
        <end position="242"/>
    </location>
</feature>
<evidence type="ECO:0000256" key="1">
    <source>
        <dbReference type="ARBA" id="ARBA00004496"/>
    </source>
</evidence>
<comment type="catalytic activity">
    <reaction evidence="11 12">
        <text>uridine(1498) in 16S rRNA + S-adenosyl-L-methionine = N(3)-methyluridine(1498) in 16S rRNA + S-adenosyl-L-homocysteine + H(+)</text>
        <dbReference type="Rhea" id="RHEA:42920"/>
        <dbReference type="Rhea" id="RHEA-COMP:10283"/>
        <dbReference type="Rhea" id="RHEA-COMP:10284"/>
        <dbReference type="ChEBI" id="CHEBI:15378"/>
        <dbReference type="ChEBI" id="CHEBI:57856"/>
        <dbReference type="ChEBI" id="CHEBI:59789"/>
        <dbReference type="ChEBI" id="CHEBI:65315"/>
        <dbReference type="ChEBI" id="CHEBI:74502"/>
        <dbReference type="EC" id="2.1.1.193"/>
    </reaction>
</comment>
<dbReference type="Proteomes" id="UP000777303">
    <property type="component" value="Unassembled WGS sequence"/>
</dbReference>
<evidence type="ECO:0000259" key="13">
    <source>
        <dbReference type="Pfam" id="PF04452"/>
    </source>
</evidence>
<evidence type="ECO:0000313" key="16">
    <source>
        <dbReference type="Proteomes" id="UP000777303"/>
    </source>
</evidence>
<dbReference type="InterPro" id="IPR006700">
    <property type="entry name" value="RsmE"/>
</dbReference>
<dbReference type="Pfam" id="PF20260">
    <property type="entry name" value="PUA_4"/>
    <property type="match status" value="1"/>
</dbReference>
<keyword evidence="7 12" id="KW-0489">Methyltransferase</keyword>
<dbReference type="EMBL" id="JAHLFS010000060">
    <property type="protein sequence ID" value="MBU3852032.1"/>
    <property type="molecule type" value="Genomic_DNA"/>
</dbReference>
<keyword evidence="5 12" id="KW-0963">Cytoplasm</keyword>
<dbReference type="InterPro" id="IPR029028">
    <property type="entry name" value="Alpha/beta_knot_MTases"/>
</dbReference>
<evidence type="ECO:0000256" key="5">
    <source>
        <dbReference type="ARBA" id="ARBA00022490"/>
    </source>
</evidence>
<comment type="function">
    <text evidence="10 12">Specifically methylates the N3 position of the uracil ring of uridine 1498 (m3U1498) in 16S rRNA. Acts on the fully assembled 30S ribosomal subunit.</text>
</comment>
<dbReference type="Gene3D" id="3.40.1280.10">
    <property type="match status" value="1"/>
</dbReference>
<evidence type="ECO:0000256" key="11">
    <source>
        <dbReference type="ARBA" id="ARBA00047944"/>
    </source>
</evidence>
<comment type="caution">
    <text evidence="15">The sequence shown here is derived from an EMBL/GenBank/DDBJ whole genome shotgun (WGS) entry which is preliminary data.</text>
</comment>
<dbReference type="InterPro" id="IPR029026">
    <property type="entry name" value="tRNA_m1G_MTases_N"/>
</dbReference>
<dbReference type="PANTHER" id="PTHR30027:SF3">
    <property type="entry name" value="16S RRNA (URACIL(1498)-N(3))-METHYLTRANSFERASE"/>
    <property type="match status" value="1"/>
</dbReference>
<evidence type="ECO:0000256" key="6">
    <source>
        <dbReference type="ARBA" id="ARBA00022552"/>
    </source>
</evidence>
<sequence>MQRYFVKHTLQVGQTITTTPDLYKHAITVMRLAINNEVELVDDTQHVFLGKLITDDKTTHQAQLLITADITKVVEMPIDITIACGIPKGDKAETIVQKGTQLGAKRFLFLNTVYSVAKWIGNKQTKKQARLQKIAFEAAQQAHRTFVPEVQVLTDFEQLLHYPATQKLVAYEESAKQGETAQLVKTFTAMQPQQSLLAFFGPEGGIAPQEIAQLQANQFKLAGLGPRILRAETAPLYLLAAASYHFELRH</sequence>
<dbReference type="PANTHER" id="PTHR30027">
    <property type="entry name" value="RIBOSOMAL RNA SMALL SUBUNIT METHYLTRANSFERASE E"/>
    <property type="match status" value="1"/>
</dbReference>
<name>A0A948X0Z1_9LACO</name>
<dbReference type="CDD" id="cd18084">
    <property type="entry name" value="RsmE-like"/>
    <property type="match status" value="1"/>
</dbReference>
<evidence type="ECO:0000256" key="4">
    <source>
        <dbReference type="ARBA" id="ARBA00013673"/>
    </source>
</evidence>
<proteinExistence type="inferred from homology"/>
<dbReference type="SUPFAM" id="SSF88697">
    <property type="entry name" value="PUA domain-like"/>
    <property type="match status" value="1"/>
</dbReference>
<dbReference type="NCBIfam" id="NF008691">
    <property type="entry name" value="PRK11713.1-4"/>
    <property type="match status" value="1"/>
</dbReference>
<accession>A0A948X0Z1</accession>
<dbReference type="GO" id="GO:0070475">
    <property type="term" value="P:rRNA base methylation"/>
    <property type="evidence" value="ECO:0007669"/>
    <property type="project" value="TreeGrafter"/>
</dbReference>
<keyword evidence="9 12" id="KW-0949">S-adenosyl-L-methionine</keyword>
<gene>
    <name evidence="15" type="ORF">H9901_04970</name>
</gene>
<evidence type="ECO:0000256" key="8">
    <source>
        <dbReference type="ARBA" id="ARBA00022679"/>
    </source>
</evidence>
<evidence type="ECO:0000256" key="2">
    <source>
        <dbReference type="ARBA" id="ARBA00005528"/>
    </source>
</evidence>
<feature type="domain" description="Ribosomal RNA small subunit methyltransferase E PUA-like" evidence="14">
    <location>
        <begin position="20"/>
        <end position="58"/>
    </location>
</feature>
<evidence type="ECO:0000256" key="10">
    <source>
        <dbReference type="ARBA" id="ARBA00025699"/>
    </source>
</evidence>